<dbReference type="EMBL" id="GGEC01065241">
    <property type="protein sequence ID" value="MBX45725.1"/>
    <property type="molecule type" value="Transcribed_RNA"/>
</dbReference>
<reference evidence="1" key="1">
    <citation type="submission" date="2018-02" db="EMBL/GenBank/DDBJ databases">
        <title>Rhizophora mucronata_Transcriptome.</title>
        <authorList>
            <person name="Meera S.P."/>
            <person name="Sreeshan A."/>
            <person name="Augustine A."/>
        </authorList>
    </citation>
    <scope>NUCLEOTIDE SEQUENCE</scope>
    <source>
        <tissue evidence="1">Leaf</tissue>
    </source>
</reference>
<accession>A0A2P2NTF0</accession>
<organism evidence="1">
    <name type="scientific">Rhizophora mucronata</name>
    <name type="common">Asiatic mangrove</name>
    <dbReference type="NCBI Taxonomy" id="61149"/>
    <lineage>
        <taxon>Eukaryota</taxon>
        <taxon>Viridiplantae</taxon>
        <taxon>Streptophyta</taxon>
        <taxon>Embryophyta</taxon>
        <taxon>Tracheophyta</taxon>
        <taxon>Spermatophyta</taxon>
        <taxon>Magnoliopsida</taxon>
        <taxon>eudicotyledons</taxon>
        <taxon>Gunneridae</taxon>
        <taxon>Pentapetalae</taxon>
        <taxon>rosids</taxon>
        <taxon>fabids</taxon>
        <taxon>Malpighiales</taxon>
        <taxon>Rhizophoraceae</taxon>
        <taxon>Rhizophora</taxon>
    </lineage>
</organism>
<protein>
    <submittedName>
        <fullName evidence="1">Uncharacterized protein</fullName>
    </submittedName>
</protein>
<name>A0A2P2NTF0_RHIMU</name>
<sequence length="12" mass="1452">MSFHLDILLDTF</sequence>
<proteinExistence type="predicted"/>
<evidence type="ECO:0000313" key="1">
    <source>
        <dbReference type="EMBL" id="MBX45725.1"/>
    </source>
</evidence>